<sequence length="674" mass="77845">MKNIIKYTRNIGIVAHIDAGKTTTTERILFYTGINYKIGEVHDGQATMDWMEQEQKRGITITSAATQCFWNFNKNKYKINIIDTPGHVDFTVEVERSLRILDGLIILFSAVEGVESQSENIWKQADKYNIPRVCFINKMDRPAANYDKVCKEIKKKFLINIVKLHIPIYDKNHNFKYIIDIIENKMYFWKSINYGIEYDIKKIPDNYVTIVKNNKKKIIENLLNLDDEIMTKFCNKKIISNKDIYNSINKLTINNKIVPILCGSSFKNKGIQLLLDSICKYLPSPFLNQNLHFSALVFKICNDFFINKSIFFRVYSGKLKVGDYIINYRTKEKYKISRLYQMYANKSKSIKIVNTGDIAVITGIDNIKTGDTLCNVNHLIKLEKIKFPKPVMGIFIMCKNQSDNNKLVIILNKLLNEDPTLKIKINKNNQTILYGMGELHLEIIIEKIKSNFKLNIITGKPLVDYKENLFKSVIYREIYKKQTGGRGKFAEILFKIGPSKNKEGLEFINKVKGGNIPKVFIASIKKGFKEAMKVGPLFGYELLNMKIILLDGSFHIVDSDNLAFEIAAKLGYKEAVKLTQPFVLEPIMNLQIHTPVKYMGNIISDINKRRGIINNIITKKNIKIIESHVPLSELFGYITKLRTLSSGRAIQYMEFKKYMKISLFIYNKINKSNE</sequence>
<dbReference type="FunFam" id="3.40.50.300:FF:000029">
    <property type="entry name" value="Elongation factor G"/>
    <property type="match status" value="1"/>
</dbReference>
<dbReference type="PROSITE" id="PS51722">
    <property type="entry name" value="G_TR_2"/>
    <property type="match status" value="1"/>
</dbReference>
<evidence type="ECO:0000313" key="9">
    <source>
        <dbReference type="EMBL" id="XBT18781.1"/>
    </source>
</evidence>
<organism evidence="9">
    <name type="scientific">Candidatus Shikimatogenerans sp. AspAUS03</name>
    <dbReference type="NCBI Taxonomy" id="3158563"/>
    <lineage>
        <taxon>Bacteria</taxon>
        <taxon>Pseudomonadati</taxon>
        <taxon>Bacteroidota</taxon>
        <taxon>Flavobacteriia</taxon>
        <taxon>Flavobacteriales</taxon>
        <taxon>Candidatus Shikimatogenerans</taxon>
    </lineage>
</organism>
<feature type="domain" description="Tr-type G" evidence="8">
    <location>
        <begin position="6"/>
        <end position="286"/>
    </location>
</feature>
<keyword evidence="3 9" id="KW-0251">Elongation factor</keyword>
<dbReference type="Gene3D" id="3.30.70.240">
    <property type="match status" value="1"/>
</dbReference>
<dbReference type="GO" id="GO:0003746">
    <property type="term" value="F:translation elongation factor activity"/>
    <property type="evidence" value="ECO:0007669"/>
    <property type="project" value="UniProtKB-UniRule"/>
</dbReference>
<gene>
    <name evidence="9" type="primary">fusA</name>
    <name evidence="9" type="ORF">ABPD24_00480</name>
</gene>
<dbReference type="PRINTS" id="PR00315">
    <property type="entry name" value="ELONGATNFCT"/>
</dbReference>
<dbReference type="Pfam" id="PF00679">
    <property type="entry name" value="EFG_C"/>
    <property type="match status" value="1"/>
</dbReference>
<evidence type="ECO:0000256" key="4">
    <source>
        <dbReference type="ARBA" id="ARBA00022917"/>
    </source>
</evidence>
<evidence type="ECO:0000256" key="6">
    <source>
        <dbReference type="ARBA" id="ARBA00024731"/>
    </source>
</evidence>
<dbReference type="InterPro" id="IPR004161">
    <property type="entry name" value="EFTu-like_2"/>
</dbReference>
<dbReference type="InterPro" id="IPR000795">
    <property type="entry name" value="T_Tr_GTP-bd_dom"/>
</dbReference>
<dbReference type="InterPro" id="IPR027417">
    <property type="entry name" value="P-loop_NTPase"/>
</dbReference>
<dbReference type="NCBIfam" id="NF009381">
    <property type="entry name" value="PRK12740.1-5"/>
    <property type="match status" value="1"/>
</dbReference>
<dbReference type="SUPFAM" id="SSF50447">
    <property type="entry name" value="Translation proteins"/>
    <property type="match status" value="1"/>
</dbReference>
<dbReference type="Gene3D" id="3.30.230.10">
    <property type="match status" value="1"/>
</dbReference>
<dbReference type="SMART" id="SM00838">
    <property type="entry name" value="EFG_C"/>
    <property type="match status" value="1"/>
</dbReference>
<dbReference type="GO" id="GO:0032790">
    <property type="term" value="P:ribosome disassembly"/>
    <property type="evidence" value="ECO:0007669"/>
    <property type="project" value="TreeGrafter"/>
</dbReference>
<evidence type="ECO:0000256" key="2">
    <source>
        <dbReference type="ARBA" id="ARBA00022741"/>
    </source>
</evidence>
<dbReference type="InterPro" id="IPR005225">
    <property type="entry name" value="Small_GTP-bd"/>
</dbReference>
<keyword evidence="4" id="KW-0648">Protein biosynthesis</keyword>
<dbReference type="InterPro" id="IPR041095">
    <property type="entry name" value="EFG_II"/>
</dbReference>
<dbReference type="CDD" id="cd03713">
    <property type="entry name" value="EFG_mtEFG_C"/>
    <property type="match status" value="1"/>
</dbReference>
<dbReference type="PANTHER" id="PTHR43261:SF1">
    <property type="entry name" value="RIBOSOME-RELEASING FACTOR 2, MITOCHONDRIAL"/>
    <property type="match status" value="1"/>
</dbReference>
<protein>
    <recommendedName>
        <fullName evidence="7">Elongation factor G</fullName>
    </recommendedName>
</protein>
<keyword evidence="2" id="KW-0547">Nucleotide-binding</keyword>
<dbReference type="Gene3D" id="3.40.50.300">
    <property type="entry name" value="P-loop containing nucleotide triphosphate hydrolases"/>
    <property type="match status" value="1"/>
</dbReference>
<dbReference type="GO" id="GO:0003924">
    <property type="term" value="F:GTPase activity"/>
    <property type="evidence" value="ECO:0007669"/>
    <property type="project" value="InterPro"/>
</dbReference>
<dbReference type="InterPro" id="IPR004540">
    <property type="entry name" value="Transl_elong_EFG/EF2"/>
</dbReference>
<dbReference type="SUPFAM" id="SSF54980">
    <property type="entry name" value="EF-G C-terminal domain-like"/>
    <property type="match status" value="2"/>
</dbReference>
<dbReference type="CDD" id="cd04088">
    <property type="entry name" value="EFG_mtEFG_II"/>
    <property type="match status" value="1"/>
</dbReference>
<dbReference type="SMART" id="SM00889">
    <property type="entry name" value="EFG_IV"/>
    <property type="match status" value="1"/>
</dbReference>
<dbReference type="FunFam" id="3.30.70.240:FF:000001">
    <property type="entry name" value="Elongation factor G"/>
    <property type="match status" value="1"/>
</dbReference>
<evidence type="ECO:0000256" key="3">
    <source>
        <dbReference type="ARBA" id="ARBA00022768"/>
    </source>
</evidence>
<dbReference type="InterPro" id="IPR005517">
    <property type="entry name" value="Transl_elong_EFG/EF2_IV"/>
</dbReference>
<comment type="function">
    <text evidence="6">Catalyzes the GTP-dependent ribosomal translocation step during translation elongation. During this step, the ribosome changes from the pre-translocational (PRE) to the post-translocational (POST) state as the newly formed A-site-bound peptidyl-tRNA and P-site-bound deacylated tRNA move to the P and E sites, respectively. Catalyzes the coordinated movement of the two tRNA molecules, the mRNA and conformational changes in the ribosome.</text>
</comment>
<dbReference type="NCBIfam" id="TIGR00231">
    <property type="entry name" value="small_GTP"/>
    <property type="match status" value="1"/>
</dbReference>
<evidence type="ECO:0000259" key="8">
    <source>
        <dbReference type="PROSITE" id="PS51722"/>
    </source>
</evidence>
<dbReference type="GO" id="GO:0005525">
    <property type="term" value="F:GTP binding"/>
    <property type="evidence" value="ECO:0007669"/>
    <property type="project" value="UniProtKB-UniRule"/>
</dbReference>
<proteinExistence type="inferred from homology"/>
<accession>A0AAU7QS36</accession>
<dbReference type="SUPFAM" id="SSF52540">
    <property type="entry name" value="P-loop containing nucleoside triphosphate hydrolases"/>
    <property type="match status" value="1"/>
</dbReference>
<evidence type="ECO:0000256" key="7">
    <source>
        <dbReference type="NCBIfam" id="TIGR00484"/>
    </source>
</evidence>
<comment type="similarity">
    <text evidence="1">Belongs to the TRAFAC class translation factor GTPase superfamily. Classic translation factor GTPase family. EF-G/EF-2 subfamily.</text>
</comment>
<dbReference type="Pfam" id="PF14492">
    <property type="entry name" value="EFG_III"/>
    <property type="match status" value="1"/>
</dbReference>
<dbReference type="AlphaFoldDB" id="A0AAU7QS36"/>
<evidence type="ECO:0000256" key="1">
    <source>
        <dbReference type="ARBA" id="ARBA00005870"/>
    </source>
</evidence>
<dbReference type="Pfam" id="PF03764">
    <property type="entry name" value="EFG_IV"/>
    <property type="match status" value="1"/>
</dbReference>
<dbReference type="Pfam" id="PF00009">
    <property type="entry name" value="GTP_EFTU"/>
    <property type="match status" value="1"/>
</dbReference>
<dbReference type="CDD" id="cd01886">
    <property type="entry name" value="EF-G"/>
    <property type="match status" value="1"/>
</dbReference>
<dbReference type="InterPro" id="IPR000640">
    <property type="entry name" value="EFG_V-like"/>
</dbReference>
<dbReference type="Gene3D" id="2.40.30.10">
    <property type="entry name" value="Translation factors"/>
    <property type="match status" value="1"/>
</dbReference>
<dbReference type="Gene3D" id="3.30.70.870">
    <property type="entry name" value="Elongation Factor G (Translational Gtpase), domain 3"/>
    <property type="match status" value="1"/>
</dbReference>
<dbReference type="InterPro" id="IPR009022">
    <property type="entry name" value="EFG_III"/>
</dbReference>
<dbReference type="FunFam" id="3.30.70.870:FF:000002">
    <property type="entry name" value="Translation elongation factor 2"/>
    <property type="match status" value="1"/>
</dbReference>
<reference evidence="9" key="1">
    <citation type="submission" date="2024-06" db="EMBL/GenBank/DDBJ databases">
        <title>Diversity, functionality, and evolutionary history of bacterial symbionts in false click beetles (Coleoptera, Throscidae).</title>
        <authorList>
            <person name="Wierz J.C."/>
            <person name="Malm H."/>
            <person name="Kaltenpoth M."/>
            <person name="Engl T."/>
        </authorList>
    </citation>
    <scope>NUCLEOTIDE SEQUENCE</scope>
    <source>
        <strain evidence="9">AspAUS03</strain>
    </source>
</reference>
<name>A0AAU7QS36_9FLAO</name>
<keyword evidence="5" id="KW-0342">GTP-binding</keyword>
<dbReference type="InterPro" id="IPR035647">
    <property type="entry name" value="EFG_III/V"/>
</dbReference>
<dbReference type="Pfam" id="PF03144">
    <property type="entry name" value="GTP_EFTU_D2"/>
    <property type="match status" value="1"/>
</dbReference>
<dbReference type="SUPFAM" id="SSF54211">
    <property type="entry name" value="Ribosomal protein S5 domain 2-like"/>
    <property type="match status" value="1"/>
</dbReference>
<dbReference type="PANTHER" id="PTHR43261">
    <property type="entry name" value="TRANSLATION ELONGATION FACTOR G-RELATED"/>
    <property type="match status" value="1"/>
</dbReference>
<dbReference type="EMBL" id="CP157897">
    <property type="protein sequence ID" value="XBT18781.1"/>
    <property type="molecule type" value="Genomic_DNA"/>
</dbReference>
<dbReference type="InterPro" id="IPR009000">
    <property type="entry name" value="Transl_B-barrel_sf"/>
</dbReference>
<dbReference type="InterPro" id="IPR031157">
    <property type="entry name" value="G_TR_CS"/>
</dbReference>
<dbReference type="CDD" id="cd16262">
    <property type="entry name" value="EFG_III"/>
    <property type="match status" value="1"/>
</dbReference>
<dbReference type="NCBIfam" id="TIGR00484">
    <property type="entry name" value="EF-G"/>
    <property type="match status" value="1"/>
</dbReference>
<dbReference type="PROSITE" id="PS00301">
    <property type="entry name" value="G_TR_1"/>
    <property type="match status" value="1"/>
</dbReference>
<dbReference type="InterPro" id="IPR035649">
    <property type="entry name" value="EFG_V"/>
</dbReference>
<dbReference type="InterPro" id="IPR020568">
    <property type="entry name" value="Ribosomal_Su5_D2-typ_SF"/>
</dbReference>
<evidence type="ECO:0000256" key="5">
    <source>
        <dbReference type="ARBA" id="ARBA00023134"/>
    </source>
</evidence>
<dbReference type="InterPro" id="IPR014721">
    <property type="entry name" value="Ribsml_uS5_D2-typ_fold_subgr"/>
</dbReference>